<evidence type="ECO:0000313" key="2">
    <source>
        <dbReference type="EMBL" id="DAD86122.1"/>
    </source>
</evidence>
<organism evidence="2">
    <name type="scientific">Siphoviridae sp. ctGyV19</name>
    <dbReference type="NCBI Taxonomy" id="2826225"/>
    <lineage>
        <taxon>Viruses</taxon>
        <taxon>Duplodnaviria</taxon>
        <taxon>Heunggongvirae</taxon>
        <taxon>Uroviricota</taxon>
        <taxon>Caudoviricetes</taxon>
    </lineage>
</organism>
<proteinExistence type="predicted"/>
<accession>A0A8S5MVJ3</accession>
<reference evidence="2" key="1">
    <citation type="journal article" date="2021" name="Proc. Natl. Acad. Sci. U.S.A.">
        <title>A Catalog of Tens of Thousands of Viruses from Human Metagenomes Reveals Hidden Associations with Chronic Diseases.</title>
        <authorList>
            <person name="Tisza M.J."/>
            <person name="Buck C.B."/>
        </authorList>
    </citation>
    <scope>NUCLEOTIDE SEQUENCE</scope>
    <source>
        <strain evidence="2">CtGyV19</strain>
    </source>
</reference>
<name>A0A8S5MVJ3_9CAUD</name>
<protein>
    <submittedName>
        <fullName evidence="2">Uncharacterized protein</fullName>
    </submittedName>
</protein>
<sequence length="53" mass="5765">MELEIVKGDPPERNGRTEVMKAGLNIGNMAKKESRTNMEGEIYGEAAPGNSED</sequence>
<evidence type="ECO:0000256" key="1">
    <source>
        <dbReference type="SAM" id="MobiDB-lite"/>
    </source>
</evidence>
<feature type="region of interest" description="Disordered" evidence="1">
    <location>
        <begin position="32"/>
        <end position="53"/>
    </location>
</feature>
<dbReference type="EMBL" id="BK014994">
    <property type="protein sequence ID" value="DAD86122.1"/>
    <property type="molecule type" value="Genomic_DNA"/>
</dbReference>